<proteinExistence type="predicted"/>
<keyword evidence="3" id="KW-1185">Reference proteome</keyword>
<dbReference type="AlphaFoldDB" id="A0A364XWF3"/>
<feature type="region of interest" description="Disordered" evidence="1">
    <location>
        <begin position="1"/>
        <end position="33"/>
    </location>
</feature>
<dbReference type="EMBL" id="QMFY01000015">
    <property type="protein sequence ID" value="RAV98699.1"/>
    <property type="molecule type" value="Genomic_DNA"/>
</dbReference>
<gene>
    <name evidence="2" type="ORF">DQQ10_22035</name>
</gene>
<name>A0A364XWF3_9BACT</name>
<evidence type="ECO:0000256" key="1">
    <source>
        <dbReference type="SAM" id="MobiDB-lite"/>
    </source>
</evidence>
<evidence type="ECO:0000313" key="3">
    <source>
        <dbReference type="Proteomes" id="UP000251889"/>
    </source>
</evidence>
<evidence type="ECO:0008006" key="4">
    <source>
        <dbReference type="Google" id="ProtNLM"/>
    </source>
</evidence>
<dbReference type="SUPFAM" id="SSF160574">
    <property type="entry name" value="BT0923-like"/>
    <property type="match status" value="1"/>
</dbReference>
<dbReference type="Gene3D" id="3.10.450.360">
    <property type="match status" value="1"/>
</dbReference>
<comment type="caution">
    <text evidence="2">The sequence shown here is derived from an EMBL/GenBank/DDBJ whole genome shotgun (WGS) entry which is preliminary data.</text>
</comment>
<protein>
    <recommendedName>
        <fullName evidence="4">PepSY domain-containing protein</fullName>
    </recommendedName>
</protein>
<evidence type="ECO:0000313" key="2">
    <source>
        <dbReference type="EMBL" id="RAV98699.1"/>
    </source>
</evidence>
<accession>A0A364XWF3</accession>
<reference evidence="2 3" key="1">
    <citation type="submission" date="2018-06" db="EMBL/GenBank/DDBJ databases">
        <title>Chryseolinea flavus sp. nov., a member of the phylum Bacteroidetes isolated from soil.</title>
        <authorList>
            <person name="Li Y."/>
            <person name="Wang J."/>
        </authorList>
    </citation>
    <scope>NUCLEOTIDE SEQUENCE [LARGE SCALE GENOMIC DNA]</scope>
    <source>
        <strain evidence="2 3">SDU1-6</strain>
    </source>
</reference>
<feature type="compositionally biased region" description="Low complexity" evidence="1">
    <location>
        <begin position="13"/>
        <end position="26"/>
    </location>
</feature>
<organism evidence="2 3">
    <name type="scientific">Pseudochryseolinea flava</name>
    <dbReference type="NCBI Taxonomy" id="2059302"/>
    <lineage>
        <taxon>Bacteria</taxon>
        <taxon>Pseudomonadati</taxon>
        <taxon>Bacteroidota</taxon>
        <taxon>Cytophagia</taxon>
        <taxon>Cytophagales</taxon>
        <taxon>Fulvivirgaceae</taxon>
        <taxon>Pseudochryseolinea</taxon>
    </lineage>
</organism>
<sequence length="106" mass="11560">MFGAVVAVNAQDTTSTQSPATQPSSSYNTQQGDEWGEKEVIAIGDLPAAISTQLQGTSYSGWTANKAWRKEKEGKTFYAVELKKGNETKKVKFDAQGNVVKEKDKK</sequence>
<dbReference type="Proteomes" id="UP000251889">
    <property type="component" value="Unassembled WGS sequence"/>
</dbReference>